<reference evidence="1 2" key="2">
    <citation type="journal article" date="2022" name="Mol. Ecol. Resour.">
        <title>The genomes of chicory, endive, great burdock and yacon provide insights into Asteraceae paleo-polyploidization history and plant inulin production.</title>
        <authorList>
            <person name="Fan W."/>
            <person name="Wang S."/>
            <person name="Wang H."/>
            <person name="Wang A."/>
            <person name="Jiang F."/>
            <person name="Liu H."/>
            <person name="Zhao H."/>
            <person name="Xu D."/>
            <person name="Zhang Y."/>
        </authorList>
    </citation>
    <scope>NUCLEOTIDE SEQUENCE [LARGE SCALE GENOMIC DNA]</scope>
    <source>
        <strain evidence="2">cv. Yunnan</strain>
        <tissue evidence="1">Leaves</tissue>
    </source>
</reference>
<evidence type="ECO:0000313" key="2">
    <source>
        <dbReference type="Proteomes" id="UP001056120"/>
    </source>
</evidence>
<sequence length="141" mass="15314">MVSGLLTATMPKSSGMLRLARSRAVGILMMIFFKTTKLTHHLPPSKLVHAVGAKCLPDLDVRVISYGISNEHLYFHLTLCLNSSCIKDHCDLSQNSGKGNVSVSCTLVLNNESVFGKKINQLSVGKSSISSKDPTVWITIL</sequence>
<accession>A0ACB9C976</accession>
<dbReference type="EMBL" id="CM042038">
    <property type="protein sequence ID" value="KAI3730826.1"/>
    <property type="molecule type" value="Genomic_DNA"/>
</dbReference>
<evidence type="ECO:0000313" key="1">
    <source>
        <dbReference type="EMBL" id="KAI3730826.1"/>
    </source>
</evidence>
<reference evidence="2" key="1">
    <citation type="journal article" date="2022" name="Mol. Ecol. Resour.">
        <title>The genomes of chicory, endive, great burdock and yacon provide insights into Asteraceae palaeo-polyploidization history and plant inulin production.</title>
        <authorList>
            <person name="Fan W."/>
            <person name="Wang S."/>
            <person name="Wang H."/>
            <person name="Wang A."/>
            <person name="Jiang F."/>
            <person name="Liu H."/>
            <person name="Zhao H."/>
            <person name="Xu D."/>
            <person name="Zhang Y."/>
        </authorList>
    </citation>
    <scope>NUCLEOTIDE SEQUENCE [LARGE SCALE GENOMIC DNA]</scope>
    <source>
        <strain evidence="2">cv. Yunnan</strain>
    </source>
</reference>
<keyword evidence="2" id="KW-1185">Reference proteome</keyword>
<comment type="caution">
    <text evidence="1">The sequence shown here is derived from an EMBL/GenBank/DDBJ whole genome shotgun (WGS) entry which is preliminary data.</text>
</comment>
<proteinExistence type="predicted"/>
<name>A0ACB9C976_9ASTR</name>
<dbReference type="Proteomes" id="UP001056120">
    <property type="component" value="Linkage Group LG21"/>
</dbReference>
<gene>
    <name evidence="1" type="ORF">L1987_62004</name>
</gene>
<organism evidence="1 2">
    <name type="scientific">Smallanthus sonchifolius</name>
    <dbReference type="NCBI Taxonomy" id="185202"/>
    <lineage>
        <taxon>Eukaryota</taxon>
        <taxon>Viridiplantae</taxon>
        <taxon>Streptophyta</taxon>
        <taxon>Embryophyta</taxon>
        <taxon>Tracheophyta</taxon>
        <taxon>Spermatophyta</taxon>
        <taxon>Magnoliopsida</taxon>
        <taxon>eudicotyledons</taxon>
        <taxon>Gunneridae</taxon>
        <taxon>Pentapetalae</taxon>
        <taxon>asterids</taxon>
        <taxon>campanulids</taxon>
        <taxon>Asterales</taxon>
        <taxon>Asteraceae</taxon>
        <taxon>Asteroideae</taxon>
        <taxon>Heliantheae alliance</taxon>
        <taxon>Millerieae</taxon>
        <taxon>Smallanthus</taxon>
    </lineage>
</organism>
<protein>
    <submittedName>
        <fullName evidence="1">Uncharacterized protein</fullName>
    </submittedName>
</protein>